<feature type="domain" description="Thioredoxin" evidence="6">
    <location>
        <begin position="58"/>
        <end position="232"/>
    </location>
</feature>
<dbReference type="InterPro" id="IPR036249">
    <property type="entry name" value="Thioredoxin-like_sf"/>
</dbReference>
<dbReference type="AlphaFoldDB" id="A0A1I1CJ22"/>
<feature type="binding site" evidence="3">
    <location>
        <position position="196"/>
    </location>
    <ligand>
        <name>Cu cation</name>
        <dbReference type="ChEBI" id="CHEBI:23378"/>
    </ligand>
</feature>
<dbReference type="Proteomes" id="UP000198790">
    <property type="component" value="Unassembled WGS sequence"/>
</dbReference>
<dbReference type="Gene3D" id="3.40.30.10">
    <property type="entry name" value="Glutaredoxin"/>
    <property type="match status" value="1"/>
</dbReference>
<evidence type="ECO:0000259" key="6">
    <source>
        <dbReference type="PROSITE" id="PS51352"/>
    </source>
</evidence>
<keyword evidence="2 3" id="KW-0186">Copper</keyword>
<keyword evidence="5" id="KW-0732">Signal</keyword>
<feature type="disulfide bond" description="Redox-active" evidence="4">
    <location>
        <begin position="111"/>
        <end position="115"/>
    </location>
</feature>
<dbReference type="PROSITE" id="PS51257">
    <property type="entry name" value="PROKAR_LIPOPROTEIN"/>
    <property type="match status" value="1"/>
</dbReference>
<dbReference type="InterPro" id="IPR013766">
    <property type="entry name" value="Thioredoxin_domain"/>
</dbReference>
<dbReference type="STRING" id="237018.SAMN04489723_12918"/>
<evidence type="ECO:0000256" key="5">
    <source>
        <dbReference type="SAM" id="SignalP"/>
    </source>
</evidence>
<gene>
    <name evidence="7" type="ORF">SAMN04489723_12918</name>
</gene>
<evidence type="ECO:0000313" key="8">
    <source>
        <dbReference type="Proteomes" id="UP000198790"/>
    </source>
</evidence>
<accession>A0A1I1CJ22</accession>
<dbReference type="PANTHER" id="PTHR12151">
    <property type="entry name" value="ELECTRON TRANSPORT PROTIN SCO1/SENC FAMILY MEMBER"/>
    <property type="match status" value="1"/>
</dbReference>
<proteinExistence type="inferred from homology"/>
<evidence type="ECO:0000256" key="1">
    <source>
        <dbReference type="ARBA" id="ARBA00010996"/>
    </source>
</evidence>
<organism evidence="7 8">
    <name type="scientific">Algoriphagus aquimarinus</name>
    <dbReference type="NCBI Taxonomy" id="237018"/>
    <lineage>
        <taxon>Bacteria</taxon>
        <taxon>Pseudomonadati</taxon>
        <taxon>Bacteroidota</taxon>
        <taxon>Cytophagia</taxon>
        <taxon>Cytophagales</taxon>
        <taxon>Cyclobacteriaceae</taxon>
        <taxon>Algoriphagus</taxon>
    </lineage>
</organism>
<dbReference type="OrthoDB" id="1523860at2"/>
<dbReference type="InterPro" id="IPR003782">
    <property type="entry name" value="SCO1/SenC"/>
</dbReference>
<dbReference type="Pfam" id="PF19335">
    <property type="entry name" value="HMBD"/>
    <property type="match status" value="1"/>
</dbReference>
<keyword evidence="4" id="KW-1015">Disulfide bond</keyword>
<comment type="similarity">
    <text evidence="1">Belongs to the SCO1/2 family.</text>
</comment>
<reference evidence="7 8" key="1">
    <citation type="submission" date="2016-10" db="EMBL/GenBank/DDBJ databases">
        <authorList>
            <person name="de Groot N.N."/>
        </authorList>
    </citation>
    <scope>NUCLEOTIDE SEQUENCE [LARGE SCALE GENOMIC DNA]</scope>
    <source>
        <strain evidence="7 8">DSM 23399</strain>
    </source>
</reference>
<sequence>MNTNYLKNILSLIFLISLFACQTQVNSTEQYICPMKCEDHKTYDHPGTCPVCKMDLVKVSSLEAPILDEDGISEESIFNLQSEWKTQDNESIHLTDLKGKVLVVVMIYTSCEAACPRLVADMRNIYSKVDDPNVDYVLVSIDPEKDTPEKLKTYAQEEHLEGDQWILLQGKLDDVREFSNVLSMKYKKISPIDFSHTNIISVFDKQGVLQHQQEGLGVSNDKLVQKVKALSEE</sequence>
<evidence type="ECO:0000313" key="7">
    <source>
        <dbReference type="EMBL" id="SFB60433.1"/>
    </source>
</evidence>
<evidence type="ECO:0000256" key="4">
    <source>
        <dbReference type="PIRSR" id="PIRSR603782-2"/>
    </source>
</evidence>
<feature type="chain" id="PRO_5011611961" evidence="5">
    <location>
        <begin position="23"/>
        <end position="233"/>
    </location>
</feature>
<evidence type="ECO:0000256" key="2">
    <source>
        <dbReference type="ARBA" id="ARBA00023008"/>
    </source>
</evidence>
<feature type="binding site" evidence="3">
    <location>
        <position position="115"/>
    </location>
    <ligand>
        <name>Cu cation</name>
        <dbReference type="ChEBI" id="CHEBI:23378"/>
    </ligand>
</feature>
<dbReference type="SUPFAM" id="SSF52833">
    <property type="entry name" value="Thioredoxin-like"/>
    <property type="match status" value="1"/>
</dbReference>
<dbReference type="EMBL" id="FOKK01000029">
    <property type="protein sequence ID" value="SFB60433.1"/>
    <property type="molecule type" value="Genomic_DNA"/>
</dbReference>
<dbReference type="RefSeq" id="WP_092901771.1">
    <property type="nucleotide sequence ID" value="NZ_FOKK01000029.1"/>
</dbReference>
<evidence type="ECO:0000256" key="3">
    <source>
        <dbReference type="PIRSR" id="PIRSR603782-1"/>
    </source>
</evidence>
<name>A0A1I1CJ22_9BACT</name>
<dbReference type="GO" id="GO:0046872">
    <property type="term" value="F:metal ion binding"/>
    <property type="evidence" value="ECO:0007669"/>
    <property type="project" value="UniProtKB-KW"/>
</dbReference>
<dbReference type="InterPro" id="IPR045800">
    <property type="entry name" value="HMBD"/>
</dbReference>
<dbReference type="Pfam" id="PF02630">
    <property type="entry name" value="SCO1-SenC"/>
    <property type="match status" value="1"/>
</dbReference>
<keyword evidence="8" id="KW-1185">Reference proteome</keyword>
<keyword evidence="3" id="KW-0479">Metal-binding</keyword>
<dbReference type="CDD" id="cd02968">
    <property type="entry name" value="SCO"/>
    <property type="match status" value="1"/>
</dbReference>
<dbReference type="PROSITE" id="PS51352">
    <property type="entry name" value="THIOREDOXIN_2"/>
    <property type="match status" value="1"/>
</dbReference>
<dbReference type="PANTHER" id="PTHR12151:SF25">
    <property type="entry name" value="LINALOOL DEHYDRATASE_ISOMERASE DOMAIN-CONTAINING PROTEIN"/>
    <property type="match status" value="1"/>
</dbReference>
<protein>
    <submittedName>
        <fullName evidence="7">Protein SCO1/2</fullName>
    </submittedName>
</protein>
<feature type="binding site" evidence="3">
    <location>
        <position position="111"/>
    </location>
    <ligand>
        <name>Cu cation</name>
        <dbReference type="ChEBI" id="CHEBI:23378"/>
    </ligand>
</feature>
<feature type="signal peptide" evidence="5">
    <location>
        <begin position="1"/>
        <end position="22"/>
    </location>
</feature>